<proteinExistence type="predicted"/>
<name>A0A0B7AJL6_9EUPU</name>
<dbReference type="EMBL" id="HACG01033366">
    <property type="protein sequence ID" value="CEK80231.1"/>
    <property type="molecule type" value="Transcribed_RNA"/>
</dbReference>
<accession>A0A0B7AJL6</accession>
<sequence length="68" mass="8386">MLAQDRTHFAKTEGNITRRILSWNTQAQQKKERPSNARRWDLEVKISNIKKKWRELQEISRDRKIWHE</sequence>
<protein>
    <submittedName>
        <fullName evidence="1">Uncharacterized protein</fullName>
    </submittedName>
</protein>
<dbReference type="AlphaFoldDB" id="A0A0B7AJL6"/>
<gene>
    <name evidence="1" type="primary">ORF119749</name>
</gene>
<evidence type="ECO:0000313" key="1">
    <source>
        <dbReference type="EMBL" id="CEK80231.1"/>
    </source>
</evidence>
<reference evidence="1" key="1">
    <citation type="submission" date="2014-12" db="EMBL/GenBank/DDBJ databases">
        <title>Insight into the proteome of Arion vulgaris.</title>
        <authorList>
            <person name="Aradska J."/>
            <person name="Bulat T."/>
            <person name="Smidak R."/>
            <person name="Sarate P."/>
            <person name="Gangsoo J."/>
            <person name="Sialana F."/>
            <person name="Bilban M."/>
            <person name="Lubec G."/>
        </authorList>
    </citation>
    <scope>NUCLEOTIDE SEQUENCE</scope>
    <source>
        <tissue evidence="1">Skin</tissue>
    </source>
</reference>
<organism evidence="1">
    <name type="scientific">Arion vulgaris</name>
    <dbReference type="NCBI Taxonomy" id="1028688"/>
    <lineage>
        <taxon>Eukaryota</taxon>
        <taxon>Metazoa</taxon>
        <taxon>Spiralia</taxon>
        <taxon>Lophotrochozoa</taxon>
        <taxon>Mollusca</taxon>
        <taxon>Gastropoda</taxon>
        <taxon>Heterobranchia</taxon>
        <taxon>Euthyneura</taxon>
        <taxon>Panpulmonata</taxon>
        <taxon>Eupulmonata</taxon>
        <taxon>Stylommatophora</taxon>
        <taxon>Helicina</taxon>
        <taxon>Arionoidea</taxon>
        <taxon>Arionidae</taxon>
        <taxon>Arion</taxon>
    </lineage>
</organism>
<feature type="non-terminal residue" evidence="1">
    <location>
        <position position="68"/>
    </location>
</feature>